<dbReference type="GeneID" id="106478900"/>
<dbReference type="InterPro" id="IPR033927">
    <property type="entry name" value="WASPfam_EVH1"/>
</dbReference>
<dbReference type="InterPro" id="IPR036936">
    <property type="entry name" value="CRIB_dom_sf"/>
</dbReference>
<evidence type="ECO:0000256" key="4">
    <source>
        <dbReference type="ARBA" id="ARBA00023212"/>
    </source>
</evidence>
<dbReference type="PRINTS" id="PR01217">
    <property type="entry name" value="PRICHEXTENSN"/>
</dbReference>
<dbReference type="CDD" id="cd01205">
    <property type="entry name" value="EVH1_WASP-like"/>
    <property type="match status" value="1"/>
</dbReference>
<gene>
    <name evidence="8 9" type="primary">LOC106478900</name>
</gene>
<feature type="region of interest" description="Disordered" evidence="5">
    <location>
        <begin position="172"/>
        <end position="195"/>
    </location>
</feature>
<dbReference type="SUPFAM" id="SSF50729">
    <property type="entry name" value="PH domain-like"/>
    <property type="match status" value="1"/>
</dbReference>
<keyword evidence="3" id="KW-0597">Phosphoprotein</keyword>
<dbReference type="Pfam" id="PF00568">
    <property type="entry name" value="WH1"/>
    <property type="match status" value="1"/>
</dbReference>
<evidence type="ECO:0000256" key="5">
    <source>
        <dbReference type="SAM" id="MobiDB-lite"/>
    </source>
</evidence>
<accession>A0ABM1S3U4</accession>
<dbReference type="Pfam" id="PF00786">
    <property type="entry name" value="PBD"/>
    <property type="match status" value="1"/>
</dbReference>
<protein>
    <submittedName>
        <fullName evidence="8 9">Neural Wiskott-Aldrich syndrome protein-like isoform X1</fullName>
    </submittedName>
</protein>
<dbReference type="RefSeq" id="XP_022238299.1">
    <property type="nucleotide sequence ID" value="XM_022382591.1"/>
</dbReference>
<evidence type="ECO:0000256" key="3">
    <source>
        <dbReference type="ARBA" id="ARBA00022553"/>
    </source>
</evidence>
<evidence type="ECO:0000256" key="2">
    <source>
        <dbReference type="ARBA" id="ARBA00022490"/>
    </source>
</evidence>
<evidence type="ECO:0000259" key="6">
    <source>
        <dbReference type="PROSITE" id="PS50229"/>
    </source>
</evidence>
<feature type="region of interest" description="Disordered" evidence="5">
    <location>
        <begin position="270"/>
        <end position="394"/>
    </location>
</feature>
<name>A0ABM1S3U4_LIMPO</name>
<dbReference type="InterPro" id="IPR000697">
    <property type="entry name" value="WH1/EVH1_dom"/>
</dbReference>
<evidence type="ECO:0000313" key="7">
    <source>
        <dbReference type="Proteomes" id="UP000694941"/>
    </source>
</evidence>
<organism evidence="7 9">
    <name type="scientific">Limulus polyphemus</name>
    <name type="common">Atlantic horseshoe crab</name>
    <dbReference type="NCBI Taxonomy" id="6850"/>
    <lineage>
        <taxon>Eukaryota</taxon>
        <taxon>Metazoa</taxon>
        <taxon>Ecdysozoa</taxon>
        <taxon>Arthropoda</taxon>
        <taxon>Chelicerata</taxon>
        <taxon>Merostomata</taxon>
        <taxon>Xiphosura</taxon>
        <taxon>Limulidae</taxon>
        <taxon>Limulus</taxon>
    </lineage>
</organism>
<dbReference type="Gene3D" id="3.90.810.10">
    <property type="entry name" value="CRIB domain"/>
    <property type="match status" value="1"/>
</dbReference>
<dbReference type="PANTHER" id="PTHR11202:SF36">
    <property type="entry name" value="ACTIN NUCLEATION-PROMOTING FACTOR WASL"/>
    <property type="match status" value="1"/>
</dbReference>
<feature type="compositionally biased region" description="Pro residues" evidence="5">
    <location>
        <begin position="379"/>
        <end position="394"/>
    </location>
</feature>
<proteinExistence type="predicted"/>
<evidence type="ECO:0000313" key="8">
    <source>
        <dbReference type="RefSeq" id="XP_022238298.1"/>
    </source>
</evidence>
<comment type="subcellular location">
    <subcellularLocation>
        <location evidence="1">Cytoplasm</location>
        <location evidence="1">Cytoskeleton</location>
    </subcellularLocation>
</comment>
<dbReference type="PANTHER" id="PTHR11202">
    <property type="entry name" value="SPROUTY-RELATED, EVH1 DOMAIN-CONTAINING PROTEIN FAMILY MEMBER"/>
    <property type="match status" value="1"/>
</dbReference>
<dbReference type="RefSeq" id="XP_022238298.1">
    <property type="nucleotide sequence ID" value="XM_022382590.1"/>
</dbReference>
<dbReference type="PROSITE" id="PS50229">
    <property type="entry name" value="WH1"/>
    <property type="match status" value="1"/>
</dbReference>
<sequence>MISQPKENCQHKNEPSLLLSPDENRLLFTLLGKSCRSLATAVVQVFLSEPPQHCQWLKHCCGVACFVKDSTRRSYFIRVYDMDKKKGAWQQELYLEFAYKAPQPYFHTFEADNCQAGLNFADQKEAHLFQKAVNDKIQSRLQNTIEKKQTEKSYEVKSTQLKITPMAPKNYNDLNMYPVKPKKKKKKNGSKKISKAEIGMPTNFTHIKYFGFDPNTGFHLCHNVDGHLKEFFSMAGISEKQLQDNSTYTYICNFIAEHGVVDAVQANSQPKRFSNAPTPDVRRDPLGTSSLPRAPPLPPCPSYSFLAPSSIPPPPPPPPPPPLSNIPPPPPLPPSSSDLLSTPSALPPSSGVSSLPPLPLSSALLPTSLPSPSSSSVSPTPPYTTPLSSVPPPPPPPLLLHSHLVHLPHHHLLHPHLVHLPHHYHCSLLQTCLMNSREVKDYSKSRHFQNLKEVSVLQIQEMPYLIK</sequence>
<dbReference type="SUPFAM" id="SSF47912">
    <property type="entry name" value="Wiscott-Aldrich syndrome protein, WASP, C-terminal domain"/>
    <property type="match status" value="1"/>
</dbReference>
<dbReference type="InterPro" id="IPR000095">
    <property type="entry name" value="CRIB_dom"/>
</dbReference>
<dbReference type="CDD" id="cd00132">
    <property type="entry name" value="CRIB"/>
    <property type="match status" value="1"/>
</dbReference>
<dbReference type="SMART" id="SM00461">
    <property type="entry name" value="WH1"/>
    <property type="match status" value="1"/>
</dbReference>
<keyword evidence="7" id="KW-1185">Reference proteome</keyword>
<dbReference type="InterPro" id="IPR011026">
    <property type="entry name" value="WAS_C"/>
</dbReference>
<evidence type="ECO:0000256" key="1">
    <source>
        <dbReference type="ARBA" id="ARBA00004245"/>
    </source>
</evidence>
<dbReference type="Proteomes" id="UP000694941">
    <property type="component" value="Unplaced"/>
</dbReference>
<feature type="compositionally biased region" description="Low complexity" evidence="5">
    <location>
        <begin position="335"/>
        <end position="378"/>
    </location>
</feature>
<evidence type="ECO:0000313" key="9">
    <source>
        <dbReference type="RefSeq" id="XP_022238299.1"/>
    </source>
</evidence>
<feature type="compositionally biased region" description="Basic residues" evidence="5">
    <location>
        <begin position="180"/>
        <end position="193"/>
    </location>
</feature>
<reference evidence="8 9" key="1">
    <citation type="submission" date="2025-05" db="UniProtKB">
        <authorList>
            <consortium name="RefSeq"/>
        </authorList>
    </citation>
    <scope>IDENTIFICATION</scope>
    <source>
        <tissue evidence="8 9">Muscle</tissue>
    </source>
</reference>
<dbReference type="Gene3D" id="2.30.29.30">
    <property type="entry name" value="Pleckstrin-homology domain (PH domain)/Phosphotyrosine-binding domain (PTB)"/>
    <property type="match status" value="1"/>
</dbReference>
<dbReference type="InterPro" id="IPR011993">
    <property type="entry name" value="PH-like_dom_sf"/>
</dbReference>
<keyword evidence="2" id="KW-0963">Cytoplasm</keyword>
<feature type="domain" description="WH1" evidence="6">
    <location>
        <begin position="31"/>
        <end position="140"/>
    </location>
</feature>
<keyword evidence="4" id="KW-0206">Cytoskeleton</keyword>
<feature type="compositionally biased region" description="Pro residues" evidence="5">
    <location>
        <begin position="310"/>
        <end position="334"/>
    </location>
</feature>